<dbReference type="Pfam" id="PF20266">
    <property type="entry name" value="Mab-21_C"/>
    <property type="match status" value="1"/>
</dbReference>
<dbReference type="Proteomes" id="UP000663829">
    <property type="component" value="Unassembled WGS sequence"/>
</dbReference>
<comment type="similarity">
    <text evidence="1">Belongs to the mab-21 family.</text>
</comment>
<gene>
    <name evidence="3" type="ORF">GPM918_LOCUS41611</name>
    <name evidence="4" type="ORF">SRO942_LOCUS42697</name>
</gene>
<feature type="domain" description="Mab-21-like HhH/H2TH-like" evidence="2">
    <location>
        <begin position="317"/>
        <end position="398"/>
    </location>
</feature>
<reference evidence="3" key="1">
    <citation type="submission" date="2021-02" db="EMBL/GenBank/DDBJ databases">
        <authorList>
            <person name="Nowell W R."/>
        </authorList>
    </citation>
    <scope>NUCLEOTIDE SEQUENCE</scope>
</reference>
<dbReference type="EMBL" id="CAJNOQ010033203">
    <property type="protein sequence ID" value="CAF1588750.1"/>
    <property type="molecule type" value="Genomic_DNA"/>
</dbReference>
<evidence type="ECO:0000313" key="5">
    <source>
        <dbReference type="Proteomes" id="UP000663829"/>
    </source>
</evidence>
<organism evidence="3 5">
    <name type="scientific">Didymodactylos carnosus</name>
    <dbReference type="NCBI Taxonomy" id="1234261"/>
    <lineage>
        <taxon>Eukaryota</taxon>
        <taxon>Metazoa</taxon>
        <taxon>Spiralia</taxon>
        <taxon>Gnathifera</taxon>
        <taxon>Rotifera</taxon>
        <taxon>Eurotatoria</taxon>
        <taxon>Bdelloidea</taxon>
        <taxon>Philodinida</taxon>
        <taxon>Philodinidae</taxon>
        <taxon>Didymodactylos</taxon>
    </lineage>
</organism>
<dbReference type="Gene3D" id="1.10.1410.40">
    <property type="match status" value="1"/>
</dbReference>
<protein>
    <recommendedName>
        <fullName evidence="2">Mab-21-like HhH/H2TH-like domain-containing protein</fullName>
    </recommendedName>
</protein>
<name>A0A815ZSW0_9BILA</name>
<dbReference type="Proteomes" id="UP000681722">
    <property type="component" value="Unassembled WGS sequence"/>
</dbReference>
<evidence type="ECO:0000313" key="4">
    <source>
        <dbReference type="EMBL" id="CAF4459988.1"/>
    </source>
</evidence>
<dbReference type="AlphaFoldDB" id="A0A815ZSW0"/>
<sequence length="446" mass="53200">LDVEINDESELVKTSRSDYVKILINKKLNHLPHRNHFIDVYQLKQETYSLIKQNTARTILTPSTSQEQASLFFQYSNEGSHTDYDACEKIQTFRTNLTLQQQITARKKLEQIFTCVSDIFHQKGKEYFTNYLKDVFHVTTPLDVFFTNQVTKQCHRMQLLLRIQRALYLSLLGDAIPINLQQKISHVLDFYSNYRHMIKNSAHQSIINITRRLDNQRHEECDIIIGIKLTFWPKITEKFLKRLKIKRFHLYDVVKYEHVYIIPKWSKCTPEDEAPYEFRFSFSTTGYTLTELPSPIETILNGIARSIYYKYFRSMETHIKSYVITKTIVLWMCEENNFDEIFSNIKDEQQIAIELTKYYIDYTKAKLKCRVCQHYFIDDMNLFDDYEPSVLENMYEILTNNVHLPRIQEKSETIKLQPRKFLDLFKELLSEMVEAFRAMETKSGKF</sequence>
<dbReference type="InterPro" id="IPR046906">
    <property type="entry name" value="Mab-21_HhH/H2TH-like"/>
</dbReference>
<keyword evidence="5" id="KW-1185">Reference proteome</keyword>
<proteinExistence type="inferred from homology"/>
<dbReference type="PANTHER" id="PTHR10656">
    <property type="entry name" value="CELL FATE DETERMINING PROTEIN MAB21-RELATED"/>
    <property type="match status" value="1"/>
</dbReference>
<feature type="non-terminal residue" evidence="3">
    <location>
        <position position="446"/>
    </location>
</feature>
<dbReference type="PANTHER" id="PTHR10656:SF42">
    <property type="entry name" value="CYCLIC GMP-AMP SYNTHASE-LIKE PROTEIN-RELATED"/>
    <property type="match status" value="1"/>
</dbReference>
<dbReference type="EMBL" id="CAJOBC010099320">
    <property type="protein sequence ID" value="CAF4459988.1"/>
    <property type="molecule type" value="Genomic_DNA"/>
</dbReference>
<evidence type="ECO:0000259" key="2">
    <source>
        <dbReference type="Pfam" id="PF20266"/>
    </source>
</evidence>
<accession>A0A815ZSW0</accession>
<evidence type="ECO:0000313" key="3">
    <source>
        <dbReference type="EMBL" id="CAF1588750.1"/>
    </source>
</evidence>
<comment type="caution">
    <text evidence="3">The sequence shown here is derived from an EMBL/GenBank/DDBJ whole genome shotgun (WGS) entry which is preliminary data.</text>
</comment>
<evidence type="ECO:0000256" key="1">
    <source>
        <dbReference type="ARBA" id="ARBA00008307"/>
    </source>
</evidence>